<dbReference type="SUPFAM" id="SSF117856">
    <property type="entry name" value="AF0104/ALDC/Ptd012-like"/>
    <property type="match status" value="1"/>
</dbReference>
<dbReference type="Proteomes" id="UP001596542">
    <property type="component" value="Unassembled WGS sequence"/>
</dbReference>
<evidence type="ECO:0000313" key="3">
    <source>
        <dbReference type="Proteomes" id="UP001596542"/>
    </source>
</evidence>
<dbReference type="PROSITE" id="PS51742">
    <property type="entry name" value="PPC"/>
    <property type="match status" value="1"/>
</dbReference>
<dbReference type="PANTHER" id="PTHR34988">
    <property type="entry name" value="PROTEIN, PUTATIVE-RELATED"/>
    <property type="match status" value="1"/>
</dbReference>
<keyword evidence="2" id="KW-0238">DNA-binding</keyword>
<dbReference type="PIRSF" id="PIRSF016702">
    <property type="entry name" value="DNA_bp_PD1"/>
    <property type="match status" value="1"/>
</dbReference>
<keyword evidence="3" id="KW-1185">Reference proteome</keyword>
<dbReference type="InterPro" id="IPR005175">
    <property type="entry name" value="PPC_dom"/>
</dbReference>
<evidence type="ECO:0000313" key="2">
    <source>
        <dbReference type="EMBL" id="MFC7287192.1"/>
    </source>
</evidence>
<dbReference type="EMBL" id="JBHTBU010000001">
    <property type="protein sequence ID" value="MFC7287192.1"/>
    <property type="molecule type" value="Genomic_DNA"/>
</dbReference>
<protein>
    <submittedName>
        <fullName evidence="2">PPC domain-containing DNA-binding protein</fullName>
    </submittedName>
</protein>
<name>A0ABW2I8A3_9BURK</name>
<dbReference type="GO" id="GO:0003677">
    <property type="term" value="F:DNA binding"/>
    <property type="evidence" value="ECO:0007669"/>
    <property type="project" value="UniProtKB-KW"/>
</dbReference>
<dbReference type="PANTHER" id="PTHR34988:SF1">
    <property type="entry name" value="DNA-BINDING PROTEIN"/>
    <property type="match status" value="1"/>
</dbReference>
<accession>A0ABW2I8A3</accession>
<organism evidence="2 3">
    <name type="scientific">Herminiimonas glaciei</name>
    <dbReference type="NCBI Taxonomy" id="523788"/>
    <lineage>
        <taxon>Bacteria</taxon>
        <taxon>Pseudomonadati</taxon>
        <taxon>Pseudomonadota</taxon>
        <taxon>Betaproteobacteria</taxon>
        <taxon>Burkholderiales</taxon>
        <taxon>Oxalobacteraceae</taxon>
        <taxon>Herminiimonas</taxon>
    </lineage>
</organism>
<comment type="caution">
    <text evidence="2">The sequence shown here is derived from an EMBL/GenBank/DDBJ whole genome shotgun (WGS) entry which is preliminary data.</text>
</comment>
<gene>
    <name evidence="2" type="ORF">ACFQPC_03995</name>
</gene>
<dbReference type="Gene3D" id="3.30.1330.80">
    <property type="entry name" value="Hypothetical protein, similar to alpha- acetolactate decarboxylase, domain 2"/>
    <property type="match status" value="1"/>
</dbReference>
<proteinExistence type="predicted"/>
<dbReference type="Pfam" id="PF03479">
    <property type="entry name" value="PCC"/>
    <property type="match status" value="1"/>
</dbReference>
<dbReference type="RefSeq" id="WP_382270301.1">
    <property type="nucleotide sequence ID" value="NZ_JBHTBU010000001.1"/>
</dbReference>
<dbReference type="InterPro" id="IPR025707">
    <property type="entry name" value="DNA_bp_PD1"/>
</dbReference>
<sequence>MHSKVINDTPEKTYVLILESGEEVVSQIQRFARENNLTASRFTAIGAFSSATLGYFDWNQKDYEKIPVSEQVEVLSLIGDIALQDGAAKIHAHVVVGKRDGSAHGGHLLEAYVRPTLEIILTEAPSYLKRSFDPESGLCLIDLER</sequence>
<feature type="domain" description="PPC" evidence="1">
    <location>
        <begin position="8"/>
        <end position="144"/>
    </location>
</feature>
<reference evidence="3" key="1">
    <citation type="journal article" date="2019" name="Int. J. Syst. Evol. Microbiol.">
        <title>The Global Catalogue of Microorganisms (GCM) 10K type strain sequencing project: providing services to taxonomists for standard genome sequencing and annotation.</title>
        <authorList>
            <consortium name="The Broad Institute Genomics Platform"/>
            <consortium name="The Broad Institute Genome Sequencing Center for Infectious Disease"/>
            <person name="Wu L."/>
            <person name="Ma J."/>
        </authorList>
    </citation>
    <scope>NUCLEOTIDE SEQUENCE [LARGE SCALE GENOMIC DNA]</scope>
    <source>
        <strain evidence="3">KACC 12508</strain>
    </source>
</reference>
<evidence type="ECO:0000259" key="1">
    <source>
        <dbReference type="PROSITE" id="PS51742"/>
    </source>
</evidence>
<dbReference type="CDD" id="cd11378">
    <property type="entry name" value="DUF296"/>
    <property type="match status" value="1"/>
</dbReference>